<evidence type="ECO:0000313" key="1">
    <source>
        <dbReference type="EMBL" id="EAS04952.3"/>
    </source>
</evidence>
<reference evidence="2" key="1">
    <citation type="journal article" date="2006" name="PLoS Biol.">
        <title>Macronuclear genome sequence of the ciliate Tetrahymena thermophila, a model eukaryote.</title>
        <authorList>
            <person name="Eisen J.A."/>
            <person name="Coyne R.S."/>
            <person name="Wu M."/>
            <person name="Wu D."/>
            <person name="Thiagarajan M."/>
            <person name="Wortman J.R."/>
            <person name="Badger J.H."/>
            <person name="Ren Q."/>
            <person name="Amedeo P."/>
            <person name="Jones K.M."/>
            <person name="Tallon L.J."/>
            <person name="Delcher A.L."/>
            <person name="Salzberg S.L."/>
            <person name="Silva J.C."/>
            <person name="Haas B.J."/>
            <person name="Majoros W.H."/>
            <person name="Farzad M."/>
            <person name="Carlton J.M."/>
            <person name="Smith R.K. Jr."/>
            <person name="Garg J."/>
            <person name="Pearlman R.E."/>
            <person name="Karrer K.M."/>
            <person name="Sun L."/>
            <person name="Manning G."/>
            <person name="Elde N.C."/>
            <person name="Turkewitz A.P."/>
            <person name="Asai D.J."/>
            <person name="Wilkes D.E."/>
            <person name="Wang Y."/>
            <person name="Cai H."/>
            <person name="Collins K."/>
            <person name="Stewart B.A."/>
            <person name="Lee S.R."/>
            <person name="Wilamowska K."/>
            <person name="Weinberg Z."/>
            <person name="Ruzzo W.L."/>
            <person name="Wloga D."/>
            <person name="Gaertig J."/>
            <person name="Frankel J."/>
            <person name="Tsao C.-C."/>
            <person name="Gorovsky M.A."/>
            <person name="Keeling P.J."/>
            <person name="Waller R.F."/>
            <person name="Patron N.J."/>
            <person name="Cherry J.M."/>
            <person name="Stover N.A."/>
            <person name="Krieger C.J."/>
            <person name="del Toro C."/>
            <person name="Ryder H.F."/>
            <person name="Williamson S.C."/>
            <person name="Barbeau R.A."/>
            <person name="Hamilton E.P."/>
            <person name="Orias E."/>
        </authorList>
    </citation>
    <scope>NUCLEOTIDE SEQUENCE [LARGE SCALE GENOMIC DNA]</scope>
    <source>
        <strain evidence="2">SB210</strain>
    </source>
</reference>
<dbReference type="Proteomes" id="UP000009168">
    <property type="component" value="Unassembled WGS sequence"/>
</dbReference>
<dbReference type="KEGG" id="tet:TTHERM_00685950"/>
<dbReference type="InParanoid" id="I7MMJ0"/>
<dbReference type="EMBL" id="GG662435">
    <property type="protein sequence ID" value="EAS04952.3"/>
    <property type="molecule type" value="Genomic_DNA"/>
</dbReference>
<evidence type="ECO:0000313" key="2">
    <source>
        <dbReference type="Proteomes" id="UP000009168"/>
    </source>
</evidence>
<accession>I7MMJ0</accession>
<name>I7MMJ0_TETTS</name>
<dbReference type="RefSeq" id="XP_001025197.3">
    <property type="nucleotide sequence ID" value="XM_001025197.4"/>
</dbReference>
<keyword evidence="2" id="KW-1185">Reference proteome</keyword>
<protein>
    <submittedName>
        <fullName evidence="1">Uncharacterized protein</fullName>
    </submittedName>
</protein>
<dbReference type="HOGENOM" id="CLU_1006402_0_0_1"/>
<organism evidence="1 2">
    <name type="scientific">Tetrahymena thermophila (strain SB210)</name>
    <dbReference type="NCBI Taxonomy" id="312017"/>
    <lineage>
        <taxon>Eukaryota</taxon>
        <taxon>Sar</taxon>
        <taxon>Alveolata</taxon>
        <taxon>Ciliophora</taxon>
        <taxon>Intramacronucleata</taxon>
        <taxon>Oligohymenophorea</taxon>
        <taxon>Hymenostomatida</taxon>
        <taxon>Tetrahymenina</taxon>
        <taxon>Tetrahymenidae</taxon>
        <taxon>Tetrahymena</taxon>
    </lineage>
</organism>
<proteinExistence type="predicted"/>
<sequence>MSLLQKRKQDQMHSQQNSNNERLLCCLSVMSVVNMTFGNPIYDNYFEGVKVVIGPNRTQSIFNKLKETQQKITSADKNSQSEDDENKGILAQMHKLLGDKINQEIQKRVKLFQDCISSCMKLAQIPQASAELLNILRGKEDSSDEDNSQVLSEQVKQARELIKIIQNFWGEEQFVQLIHLSLRKLNIARDFLQNSKVDTKAKCKGGEMCEEIATSSTLSDENSALTAMIGQQSKEIQENSSKLAKTFKEQLLVKVIPCLSKYQESINHIKTFESIQN</sequence>
<dbReference type="GeneID" id="7826317"/>
<dbReference type="AlphaFoldDB" id="I7MMJ0"/>
<gene>
    <name evidence="1" type="ORF">TTHERM_00685950</name>
</gene>